<keyword evidence="3" id="KW-1185">Reference proteome</keyword>
<dbReference type="EMBL" id="JAADJZ010000037">
    <property type="protein sequence ID" value="KAF2865085.1"/>
    <property type="molecule type" value="Genomic_DNA"/>
</dbReference>
<evidence type="ECO:0000256" key="1">
    <source>
        <dbReference type="SAM" id="MobiDB-lite"/>
    </source>
</evidence>
<proteinExistence type="predicted"/>
<sequence>MIFSSLTHLTRLPKPSASQACKSCRRTPPTNSRSSTYASTRTLSRRRCVSHPSTRC</sequence>
<dbReference type="Proteomes" id="UP000481861">
    <property type="component" value="Unassembled WGS sequence"/>
</dbReference>
<organism evidence="2 3">
    <name type="scientific">Massariosphaeria phaeospora</name>
    <dbReference type="NCBI Taxonomy" id="100035"/>
    <lineage>
        <taxon>Eukaryota</taxon>
        <taxon>Fungi</taxon>
        <taxon>Dikarya</taxon>
        <taxon>Ascomycota</taxon>
        <taxon>Pezizomycotina</taxon>
        <taxon>Dothideomycetes</taxon>
        <taxon>Pleosporomycetidae</taxon>
        <taxon>Pleosporales</taxon>
        <taxon>Pleosporales incertae sedis</taxon>
        <taxon>Massariosphaeria</taxon>
    </lineage>
</organism>
<evidence type="ECO:0000313" key="3">
    <source>
        <dbReference type="Proteomes" id="UP000481861"/>
    </source>
</evidence>
<protein>
    <submittedName>
        <fullName evidence="2">Uncharacterized protein</fullName>
    </submittedName>
</protein>
<dbReference type="AlphaFoldDB" id="A0A7C8MEH5"/>
<evidence type="ECO:0000313" key="2">
    <source>
        <dbReference type="EMBL" id="KAF2865085.1"/>
    </source>
</evidence>
<name>A0A7C8MEH5_9PLEO</name>
<accession>A0A7C8MEH5</accession>
<feature type="region of interest" description="Disordered" evidence="1">
    <location>
        <begin position="1"/>
        <end position="56"/>
    </location>
</feature>
<gene>
    <name evidence="2" type="ORF">BDV95DRAFT_587705</name>
</gene>
<comment type="caution">
    <text evidence="2">The sequence shown here is derived from an EMBL/GenBank/DDBJ whole genome shotgun (WGS) entry which is preliminary data.</text>
</comment>
<feature type="compositionally biased region" description="Polar residues" evidence="1">
    <location>
        <begin position="28"/>
        <end position="42"/>
    </location>
</feature>
<reference evidence="2 3" key="1">
    <citation type="submission" date="2020-01" db="EMBL/GenBank/DDBJ databases">
        <authorList>
            <consortium name="DOE Joint Genome Institute"/>
            <person name="Haridas S."/>
            <person name="Albert R."/>
            <person name="Binder M."/>
            <person name="Bloem J."/>
            <person name="Labutti K."/>
            <person name="Salamov A."/>
            <person name="Andreopoulos B."/>
            <person name="Baker S.E."/>
            <person name="Barry K."/>
            <person name="Bills G."/>
            <person name="Bluhm B.H."/>
            <person name="Cannon C."/>
            <person name="Castanera R."/>
            <person name="Culley D.E."/>
            <person name="Daum C."/>
            <person name="Ezra D."/>
            <person name="Gonzalez J.B."/>
            <person name="Henrissat B."/>
            <person name="Kuo A."/>
            <person name="Liang C."/>
            <person name="Lipzen A."/>
            <person name="Lutzoni F."/>
            <person name="Magnuson J."/>
            <person name="Mondo S."/>
            <person name="Nolan M."/>
            <person name="Ohm R."/>
            <person name="Pangilinan J."/>
            <person name="Park H.-J.H."/>
            <person name="Ramirez L."/>
            <person name="Alfaro M."/>
            <person name="Sun H."/>
            <person name="Tritt A."/>
            <person name="Yoshinaga Y."/>
            <person name="Zwiers L.-H.L."/>
            <person name="Turgeon B.G."/>
            <person name="Goodwin S.B."/>
            <person name="Spatafora J.W."/>
            <person name="Crous P.W."/>
            <person name="Grigoriev I.V."/>
        </authorList>
    </citation>
    <scope>NUCLEOTIDE SEQUENCE [LARGE SCALE GENOMIC DNA]</scope>
    <source>
        <strain evidence="2 3">CBS 611.86</strain>
    </source>
</reference>